<sequence length="161" mass="18858">MPTHDDDGKILPHEQNDARERLEIEIVTQYSKKKKSDDVKCLTRYLNDTFNYAFGYPDYPPWTIDGLEDRLESICELICPSDKNLHSIEEISHCTLSIAQVPKQLLPRQSIAQQNIFVKVSYAFSKAKQIFSKLYNQRYSWSYSNCIWLSNSYSLLDEHQN</sequence>
<evidence type="ECO:0000313" key="4">
    <source>
        <dbReference type="Proteomes" id="UP000663852"/>
    </source>
</evidence>
<accession>A0A814G7S9</accession>
<evidence type="ECO:0000313" key="1">
    <source>
        <dbReference type="EMBL" id="CAF0943438.1"/>
    </source>
</evidence>
<keyword evidence="3" id="KW-1185">Reference proteome</keyword>
<dbReference type="EMBL" id="CAJNOJ010000058">
    <property type="protein sequence ID" value="CAF0990355.1"/>
    <property type="molecule type" value="Genomic_DNA"/>
</dbReference>
<name>A0A814G7S9_ADIRI</name>
<dbReference type="Proteomes" id="UP000663852">
    <property type="component" value="Unassembled WGS sequence"/>
</dbReference>
<organism evidence="2 4">
    <name type="scientific">Adineta ricciae</name>
    <name type="common">Rotifer</name>
    <dbReference type="NCBI Taxonomy" id="249248"/>
    <lineage>
        <taxon>Eukaryota</taxon>
        <taxon>Metazoa</taxon>
        <taxon>Spiralia</taxon>
        <taxon>Gnathifera</taxon>
        <taxon>Rotifera</taxon>
        <taxon>Eurotatoria</taxon>
        <taxon>Bdelloidea</taxon>
        <taxon>Adinetida</taxon>
        <taxon>Adinetidae</taxon>
        <taxon>Adineta</taxon>
    </lineage>
</organism>
<evidence type="ECO:0000313" key="3">
    <source>
        <dbReference type="Proteomes" id="UP000663828"/>
    </source>
</evidence>
<evidence type="ECO:0000313" key="2">
    <source>
        <dbReference type="EMBL" id="CAF0990355.1"/>
    </source>
</evidence>
<gene>
    <name evidence="2" type="ORF">EDS130_LOCUS14356</name>
    <name evidence="1" type="ORF">XAT740_LOCUS10248</name>
</gene>
<protein>
    <submittedName>
        <fullName evidence="2">Uncharacterized protein</fullName>
    </submittedName>
</protein>
<comment type="caution">
    <text evidence="2">The sequence shown here is derived from an EMBL/GenBank/DDBJ whole genome shotgun (WGS) entry which is preliminary data.</text>
</comment>
<dbReference type="EMBL" id="CAJNOR010000543">
    <property type="protein sequence ID" value="CAF0943438.1"/>
    <property type="molecule type" value="Genomic_DNA"/>
</dbReference>
<dbReference type="AlphaFoldDB" id="A0A814G7S9"/>
<proteinExistence type="predicted"/>
<reference evidence="2" key="1">
    <citation type="submission" date="2021-02" db="EMBL/GenBank/DDBJ databases">
        <authorList>
            <person name="Nowell W R."/>
        </authorList>
    </citation>
    <scope>NUCLEOTIDE SEQUENCE</scope>
</reference>
<dbReference type="Proteomes" id="UP000663828">
    <property type="component" value="Unassembled WGS sequence"/>
</dbReference>